<gene>
    <name evidence="2" type="ORF">SM436_30570</name>
</gene>
<keyword evidence="3" id="KW-1185">Reference proteome</keyword>
<reference evidence="2 3" key="1">
    <citation type="submission" date="2023-11" db="EMBL/GenBank/DDBJ databases">
        <title>Actinomadura monticuli sp. nov., isolated from volcanic ash.</title>
        <authorList>
            <person name="Lee S.D."/>
            <person name="Yang H."/>
            <person name="Kim I.S."/>
        </authorList>
    </citation>
    <scope>NUCLEOTIDE SEQUENCE [LARGE SCALE GENOMIC DNA]</scope>
    <source>
        <strain evidence="2 3">DSM 45346</strain>
    </source>
</reference>
<dbReference type="RefSeq" id="WP_371944929.1">
    <property type="nucleotide sequence ID" value="NZ_JAXCEH010000026.1"/>
</dbReference>
<dbReference type="Proteomes" id="UP001569904">
    <property type="component" value="Unassembled WGS sequence"/>
</dbReference>
<dbReference type="SUPFAM" id="SSF53300">
    <property type="entry name" value="vWA-like"/>
    <property type="match status" value="1"/>
</dbReference>
<feature type="compositionally biased region" description="Basic and acidic residues" evidence="1">
    <location>
        <begin position="332"/>
        <end position="349"/>
    </location>
</feature>
<accession>A0ABV4R563</accession>
<feature type="compositionally biased region" description="Pro residues" evidence="1">
    <location>
        <begin position="285"/>
        <end position="294"/>
    </location>
</feature>
<proteinExistence type="predicted"/>
<feature type="region of interest" description="Disordered" evidence="1">
    <location>
        <begin position="176"/>
        <end position="197"/>
    </location>
</feature>
<dbReference type="InterPro" id="IPR036465">
    <property type="entry name" value="vWFA_dom_sf"/>
</dbReference>
<organism evidence="2 3">
    <name type="scientific">Actinomadura chokoriensis</name>
    <dbReference type="NCBI Taxonomy" id="454156"/>
    <lineage>
        <taxon>Bacteria</taxon>
        <taxon>Bacillati</taxon>
        <taxon>Actinomycetota</taxon>
        <taxon>Actinomycetes</taxon>
        <taxon>Streptosporangiales</taxon>
        <taxon>Thermomonosporaceae</taxon>
        <taxon>Actinomadura</taxon>
    </lineage>
</organism>
<evidence type="ECO:0000256" key="1">
    <source>
        <dbReference type="SAM" id="MobiDB-lite"/>
    </source>
</evidence>
<evidence type="ECO:0008006" key="4">
    <source>
        <dbReference type="Google" id="ProtNLM"/>
    </source>
</evidence>
<evidence type="ECO:0000313" key="2">
    <source>
        <dbReference type="EMBL" id="MFA1558050.1"/>
    </source>
</evidence>
<dbReference type="EMBL" id="JAXCEH010000026">
    <property type="protein sequence ID" value="MFA1558050.1"/>
    <property type="molecule type" value="Genomic_DNA"/>
</dbReference>
<feature type="region of interest" description="Disordered" evidence="1">
    <location>
        <begin position="282"/>
        <end position="385"/>
    </location>
</feature>
<feature type="compositionally biased region" description="Low complexity" evidence="1">
    <location>
        <begin position="16"/>
        <end position="29"/>
    </location>
</feature>
<feature type="compositionally biased region" description="Low complexity" evidence="1">
    <location>
        <begin position="354"/>
        <end position="372"/>
    </location>
</feature>
<feature type="region of interest" description="Disordered" evidence="1">
    <location>
        <begin position="1"/>
        <end position="29"/>
    </location>
</feature>
<feature type="compositionally biased region" description="Low complexity" evidence="1">
    <location>
        <begin position="176"/>
        <end position="193"/>
    </location>
</feature>
<protein>
    <recommendedName>
        <fullName evidence="4">VWA domain-containing protein</fullName>
    </recommendedName>
</protein>
<comment type="caution">
    <text evidence="2">The sequence shown here is derived from an EMBL/GenBank/DDBJ whole genome shotgun (WGS) entry which is preliminary data.</text>
</comment>
<evidence type="ECO:0000313" key="3">
    <source>
        <dbReference type="Proteomes" id="UP001569904"/>
    </source>
</evidence>
<sequence>MATHVIPTPAAPPAAPSGTGPATTAPAPAPVAGLGGEWLRLSAAFTDAVTDLTDREDLTVRCAPGLGRGAPGCFVPSLATIELDGVHLRQDPAMCDPSWPADRDRYPAMWGVLTHEAAHATHTRWAVPHGAPAAAAEAAMALEESRIEVAQVRRRPADRRWIRACVTHLVLADFTTPPTTASAPSGAPSGSAPAAPPVTTPNAAMTPWNAGRAAALILARTDAGILEPAETKPLAEAVLDVLGPTRLSALAALWHLAHATADDDTEAMMDLGRRWCRILGVNPDRPVPPPPPGTPGASGDPSPLADALGATMAAVHASAAQPATGAPGPDPAQRRREEKDARDTADRAARRVFGASTAPTRARGRTAITGTRPPNPGEQAAARRLARRLRAAAHRDRVTTTHTSPTPPGRLSMRGALAADAQRAAGTVPTAEPFTRATRRHVPAPPLRVGIACDVSGSMLTLAAPVASAAWILARAAGHIPDAASATVIFGANVRPIVRPGHTPNTVTEFAARDPREDFVQAVDALDSALDLARPGAARLLVIVSDGIFKDDQLTDGQKRIDRLTAAGCGVLWLSMSTKTRAMKGAHLVTLTDPAAAADAIGAAAARALSTA</sequence>
<name>A0ABV4R563_9ACTN</name>
<feature type="region of interest" description="Disordered" evidence="1">
    <location>
        <begin position="392"/>
        <end position="411"/>
    </location>
</feature>